<dbReference type="FunFam" id="3.40.640.10:FF:000089">
    <property type="entry name" value="Aminotransferase, DegT/DnrJ/EryC1/StrS family"/>
    <property type="match status" value="1"/>
</dbReference>
<dbReference type="GO" id="GO:0030170">
    <property type="term" value="F:pyridoxal phosphate binding"/>
    <property type="evidence" value="ECO:0007669"/>
    <property type="project" value="UniProtKB-ARBA"/>
</dbReference>
<dbReference type="PANTHER" id="PTHR30244">
    <property type="entry name" value="TRANSAMINASE"/>
    <property type="match status" value="1"/>
</dbReference>
<evidence type="ECO:0000256" key="2">
    <source>
        <dbReference type="ARBA" id="ARBA00037999"/>
    </source>
</evidence>
<dbReference type="EMBL" id="AP011711">
    <property type="protein sequence ID" value="BAL55172.1"/>
    <property type="molecule type" value="Genomic_DNA"/>
</dbReference>
<dbReference type="GO" id="GO:0000271">
    <property type="term" value="P:polysaccharide biosynthetic process"/>
    <property type="evidence" value="ECO:0007669"/>
    <property type="project" value="TreeGrafter"/>
</dbReference>
<dbReference type="GO" id="GO:0008483">
    <property type="term" value="F:transaminase activity"/>
    <property type="evidence" value="ECO:0007669"/>
    <property type="project" value="TreeGrafter"/>
</dbReference>
<name>H5SG86_9BACT</name>
<proteinExistence type="inferred from homology"/>
<evidence type="ECO:0000256" key="3">
    <source>
        <dbReference type="PIRSR" id="PIRSR000390-1"/>
    </source>
</evidence>
<sequence length="376" mass="41870">MKIPILDLKRQYQSIKAEIDNAIARVIESGQFILGPEVEAFEREVAQYLKVKHAIGVASGTDALWLALKAANVGPGDSVIVPSFTFFATAGAVCNVGATPVFADIDPKTFDIDPHFVRDLLESNAQLRDKTKAIIPVHLYGQPAEMDEILEIAQEYNLTVIEDAAQAIGARYRDRAVGTLGHLGCFSFFPTKNLGAYGDGGLVVTNDDALAERVRMLRVHGSKPKYYHHIVGTNSRLDALQAALLRVKLAHLDEWTHARQQIAAQYDQAFSQIDGLVVPYKAPDRTHIYHQYTIRVLGGRRDALQKYLKEHGISTEIYYPLPLHLQPCFAHLGYREGQLPESERASREVLSLPMFPELTGEEQNHVIKTVKDFSSQ</sequence>
<feature type="active site" description="Proton acceptor" evidence="3">
    <location>
        <position position="192"/>
    </location>
</feature>
<dbReference type="Gene3D" id="3.90.1150.10">
    <property type="entry name" value="Aspartate Aminotransferase, domain 1"/>
    <property type="match status" value="1"/>
</dbReference>
<reference evidence="6" key="2">
    <citation type="journal article" date="2012" name="PLoS ONE">
        <title>A Deeply Branching Thermophilic Bacterium with an Ancient Acetyl-CoA Pathway Dominates a Subsurface Ecosystem.</title>
        <authorList>
            <person name="Takami H."/>
            <person name="Noguchi H."/>
            <person name="Takaki Y."/>
            <person name="Uchiyama I."/>
            <person name="Toyoda A."/>
            <person name="Nishi S."/>
            <person name="Chee G.-J."/>
            <person name="Arai W."/>
            <person name="Nunoura T."/>
            <person name="Itoh T."/>
            <person name="Hattori M."/>
            <person name="Takai K."/>
        </authorList>
    </citation>
    <scope>NUCLEOTIDE SEQUENCE</scope>
</reference>
<dbReference type="CDD" id="cd00616">
    <property type="entry name" value="AHBA_syn"/>
    <property type="match status" value="1"/>
</dbReference>
<protein>
    <submittedName>
        <fullName evidence="6">Cell wall biogenesis regulatory protein</fullName>
    </submittedName>
</protein>
<dbReference type="Gene3D" id="3.40.640.10">
    <property type="entry name" value="Type I PLP-dependent aspartate aminotransferase-like (Major domain)"/>
    <property type="match status" value="1"/>
</dbReference>
<organism evidence="6">
    <name type="scientific">uncultured Acetothermia bacterium</name>
    <dbReference type="NCBI Taxonomy" id="236499"/>
    <lineage>
        <taxon>Bacteria</taxon>
        <taxon>Candidatus Bipolaricaulota</taxon>
        <taxon>environmental samples</taxon>
    </lineage>
</organism>
<accession>H5SG86</accession>
<dbReference type="PANTHER" id="PTHR30244:SF36">
    <property type="entry name" value="3-OXO-GLUCOSE-6-PHOSPHATE:GLUTAMATE AMINOTRANSFERASE"/>
    <property type="match status" value="1"/>
</dbReference>
<dbReference type="InterPro" id="IPR015422">
    <property type="entry name" value="PyrdxlP-dep_Trfase_small"/>
</dbReference>
<dbReference type="PIRSF" id="PIRSF000390">
    <property type="entry name" value="PLP_StrS"/>
    <property type="match status" value="1"/>
</dbReference>
<dbReference type="InterPro" id="IPR015424">
    <property type="entry name" value="PyrdxlP-dep_Trfase"/>
</dbReference>
<evidence type="ECO:0000256" key="5">
    <source>
        <dbReference type="RuleBase" id="RU004508"/>
    </source>
</evidence>
<evidence type="ECO:0000256" key="1">
    <source>
        <dbReference type="ARBA" id="ARBA00022898"/>
    </source>
</evidence>
<comment type="similarity">
    <text evidence="2 5">Belongs to the DegT/DnrJ/EryC1 family.</text>
</comment>
<gene>
    <name evidence="6" type="ORF">HGMM_F23G10C25</name>
</gene>
<keyword evidence="1 4" id="KW-0663">Pyridoxal phosphate</keyword>
<dbReference type="Pfam" id="PF01041">
    <property type="entry name" value="DegT_DnrJ_EryC1"/>
    <property type="match status" value="1"/>
</dbReference>
<reference evidence="6" key="1">
    <citation type="journal article" date="2005" name="Environ. Microbiol.">
        <title>Genetic and functional properties of uncultivated thermophilic crenarchaeotes from a subsurface gold mine as revealed by analysis of genome fragments.</title>
        <authorList>
            <person name="Nunoura T."/>
            <person name="Hirayama H."/>
            <person name="Takami H."/>
            <person name="Oida H."/>
            <person name="Nishi S."/>
            <person name="Shimamura S."/>
            <person name="Suzuki Y."/>
            <person name="Inagaki F."/>
            <person name="Takai K."/>
            <person name="Nealson K.H."/>
            <person name="Horikoshi K."/>
        </authorList>
    </citation>
    <scope>NUCLEOTIDE SEQUENCE</scope>
</reference>
<dbReference type="SUPFAM" id="SSF53383">
    <property type="entry name" value="PLP-dependent transferases"/>
    <property type="match status" value="1"/>
</dbReference>
<dbReference type="AlphaFoldDB" id="H5SG86"/>
<dbReference type="InterPro" id="IPR015421">
    <property type="entry name" value="PyrdxlP-dep_Trfase_major"/>
</dbReference>
<dbReference type="InterPro" id="IPR000653">
    <property type="entry name" value="DegT/StrS_aminotransferase"/>
</dbReference>
<evidence type="ECO:0000256" key="4">
    <source>
        <dbReference type="PIRSR" id="PIRSR000390-2"/>
    </source>
</evidence>
<evidence type="ECO:0000313" key="6">
    <source>
        <dbReference type="EMBL" id="BAL55172.1"/>
    </source>
</evidence>
<feature type="modified residue" description="N6-(pyridoxal phosphate)lysine" evidence="4">
    <location>
        <position position="192"/>
    </location>
</feature>